<dbReference type="STRING" id="144026.SAMN04488568_10851"/>
<evidence type="ECO:0000313" key="2">
    <source>
        <dbReference type="Proteomes" id="UP000199759"/>
    </source>
</evidence>
<protein>
    <submittedName>
        <fullName evidence="1">Uncharacterized protein</fullName>
    </submittedName>
</protein>
<evidence type="ECO:0000313" key="1">
    <source>
        <dbReference type="EMBL" id="SDM28521.1"/>
    </source>
</evidence>
<dbReference type="EMBL" id="FNHG01000008">
    <property type="protein sequence ID" value="SDM28521.1"/>
    <property type="molecule type" value="Genomic_DNA"/>
</dbReference>
<dbReference type="OrthoDB" id="7634376at2"/>
<reference evidence="1 2" key="1">
    <citation type="submission" date="2016-10" db="EMBL/GenBank/DDBJ databases">
        <authorList>
            <person name="de Groot N.N."/>
        </authorList>
    </citation>
    <scope>NUCLEOTIDE SEQUENCE [LARGE SCALE GENOMIC DNA]</scope>
    <source>
        <strain evidence="1 2">DSM 16077</strain>
    </source>
</reference>
<gene>
    <name evidence="1" type="ORF">SAMN04488568_10851</name>
</gene>
<organism evidence="1 2">
    <name type="scientific">Maricaulis salignorans</name>
    <dbReference type="NCBI Taxonomy" id="144026"/>
    <lineage>
        <taxon>Bacteria</taxon>
        <taxon>Pseudomonadati</taxon>
        <taxon>Pseudomonadota</taxon>
        <taxon>Alphaproteobacteria</taxon>
        <taxon>Maricaulales</taxon>
        <taxon>Maricaulaceae</taxon>
        <taxon>Maricaulis</taxon>
    </lineage>
</organism>
<accession>A0A1G9RZ60</accession>
<keyword evidence="2" id="KW-1185">Reference proteome</keyword>
<sequence length="180" mass="18618">MLVITSLLAATLLQGADAPAELPGLSTFPNGHYVERLADGSSACGDASARWFDLEVRTPPNNPSGIDGNAGSLVVALGAAPVDYQLTYALSFAEPDPAFDMRTMHMIDGRVTLDDGTGPYTLRTSFLTSANGDAELTNATASDGGPPIHLVITAHEPRTHGALANGAALQPFERCPAEAG</sequence>
<dbReference type="Proteomes" id="UP000199759">
    <property type="component" value="Unassembled WGS sequence"/>
</dbReference>
<name>A0A1G9RZ60_9PROT</name>
<dbReference type="RefSeq" id="WP_091769542.1">
    <property type="nucleotide sequence ID" value="NZ_FNHG01000008.1"/>
</dbReference>
<dbReference type="AlphaFoldDB" id="A0A1G9RZ60"/>
<proteinExistence type="predicted"/>